<comment type="similarity">
    <text evidence="2">Belongs to the autoinducer-2 exporter (AI-2E) (TC 2.A.86) family.</text>
</comment>
<feature type="transmembrane region" description="Helical" evidence="6">
    <location>
        <begin position="269"/>
        <end position="291"/>
    </location>
</feature>
<evidence type="ECO:0000313" key="7">
    <source>
        <dbReference type="EMBL" id="WLR43650.1"/>
    </source>
</evidence>
<dbReference type="InterPro" id="IPR014227">
    <property type="entry name" value="YtvI-like"/>
</dbReference>
<dbReference type="RefSeq" id="WP_226538457.1">
    <property type="nucleotide sequence ID" value="NZ_CP129013.1"/>
</dbReference>
<feature type="transmembrane region" description="Helical" evidence="6">
    <location>
        <begin position="9"/>
        <end position="27"/>
    </location>
</feature>
<dbReference type="PANTHER" id="PTHR21716">
    <property type="entry name" value="TRANSMEMBRANE PROTEIN"/>
    <property type="match status" value="1"/>
</dbReference>
<keyword evidence="5 6" id="KW-0472">Membrane</keyword>
<dbReference type="Proteomes" id="UP001197974">
    <property type="component" value="Chromosome"/>
</dbReference>
<reference evidence="7 8" key="1">
    <citation type="submission" date="2023-06" db="EMBL/GenBank/DDBJ databases">
        <title>Five Gram-positive bacteria isolated from mangrove sediments in Shenzhen, Guangdong, China.</title>
        <authorList>
            <person name="Yu S."/>
            <person name="Zheng W."/>
            <person name="Huang Y."/>
        </authorList>
    </citation>
    <scope>NUCLEOTIDE SEQUENCE [LARGE SCALE GENOMIC DNA]</scope>
    <source>
        <strain evidence="7 8">SaN35-3</strain>
    </source>
</reference>
<feature type="transmembrane region" description="Helical" evidence="6">
    <location>
        <begin position="241"/>
        <end position="262"/>
    </location>
</feature>
<dbReference type="EMBL" id="CP129013">
    <property type="protein sequence ID" value="WLR43650.1"/>
    <property type="molecule type" value="Genomic_DNA"/>
</dbReference>
<keyword evidence="8" id="KW-1185">Reference proteome</keyword>
<keyword evidence="3 6" id="KW-0812">Transmembrane</keyword>
<gene>
    <name evidence="7" type="primary">ytvI</name>
    <name evidence="7" type="ORF">LC087_05760</name>
</gene>
<feature type="transmembrane region" description="Helical" evidence="6">
    <location>
        <begin position="311"/>
        <end position="337"/>
    </location>
</feature>
<feature type="transmembrane region" description="Helical" evidence="6">
    <location>
        <begin position="62"/>
        <end position="82"/>
    </location>
</feature>
<dbReference type="NCBIfam" id="TIGR02872">
    <property type="entry name" value="spore_ytvI"/>
    <property type="match status" value="1"/>
</dbReference>
<name>A0ABY9JYY3_9BACI</name>
<feature type="transmembrane region" description="Helical" evidence="6">
    <location>
        <begin position="209"/>
        <end position="235"/>
    </location>
</feature>
<evidence type="ECO:0000256" key="3">
    <source>
        <dbReference type="ARBA" id="ARBA00022692"/>
    </source>
</evidence>
<dbReference type="Pfam" id="PF01594">
    <property type="entry name" value="AI-2E_transport"/>
    <property type="match status" value="1"/>
</dbReference>
<evidence type="ECO:0000256" key="4">
    <source>
        <dbReference type="ARBA" id="ARBA00022989"/>
    </source>
</evidence>
<protein>
    <submittedName>
        <fullName evidence="7">Sporulation integral membrane protein YtvI</fullName>
    </submittedName>
</protein>
<evidence type="ECO:0000313" key="8">
    <source>
        <dbReference type="Proteomes" id="UP001197974"/>
    </source>
</evidence>
<sequence length="352" mass="39706">MTAFFKRKPVIITVVIILLAIFTYFILPISIPLILALLTALLLEPTIQMLRSKFNIKRNISVMITFITFLLFISVVTFFITTKVVGETVEFMDDVPVYVYELTIVWNDIEKAFSNTAQDLPEEVVDSITEEMSNFVNNSVRTISSSVNIDNAKAIFTNIPNYLVNLLVYLIALFLVMLDLPRIKLKFYSFFTETTTEKVNFLFKRIKNVVFGFIKAQFLVSLVIFLASFIGLLFITPEIALVMSLLIWIIDLIPLIGSIIVLGPWTIFAFILGDAVMGTKLAILAAVLLIIRRTLEPKVMGSNIGLSPLSTLISMFLGLKLFGFLGFFIGPFILIIYNSSREAGIIKFNFKI</sequence>
<keyword evidence="4 6" id="KW-1133">Transmembrane helix</keyword>
<dbReference type="PANTHER" id="PTHR21716:SF68">
    <property type="entry name" value="TRANSPORT PROTEIN YTVI-RELATED"/>
    <property type="match status" value="1"/>
</dbReference>
<organism evidence="7 8">
    <name type="scientific">Bacillus carboniphilus</name>
    <dbReference type="NCBI Taxonomy" id="86663"/>
    <lineage>
        <taxon>Bacteria</taxon>
        <taxon>Bacillati</taxon>
        <taxon>Bacillota</taxon>
        <taxon>Bacilli</taxon>
        <taxon>Bacillales</taxon>
        <taxon>Bacillaceae</taxon>
        <taxon>Bacillus</taxon>
    </lineage>
</organism>
<feature type="transmembrane region" description="Helical" evidence="6">
    <location>
        <begin position="162"/>
        <end position="180"/>
    </location>
</feature>
<evidence type="ECO:0000256" key="1">
    <source>
        <dbReference type="ARBA" id="ARBA00004141"/>
    </source>
</evidence>
<comment type="subcellular location">
    <subcellularLocation>
        <location evidence="1">Membrane</location>
        <topology evidence="1">Multi-pass membrane protein</topology>
    </subcellularLocation>
</comment>
<dbReference type="InterPro" id="IPR002549">
    <property type="entry name" value="AI-2E-like"/>
</dbReference>
<evidence type="ECO:0000256" key="5">
    <source>
        <dbReference type="ARBA" id="ARBA00023136"/>
    </source>
</evidence>
<accession>A0ABY9JYY3</accession>
<proteinExistence type="inferred from homology"/>
<evidence type="ECO:0000256" key="6">
    <source>
        <dbReference type="SAM" id="Phobius"/>
    </source>
</evidence>
<evidence type="ECO:0000256" key="2">
    <source>
        <dbReference type="ARBA" id="ARBA00009773"/>
    </source>
</evidence>